<dbReference type="InterPro" id="IPR027417">
    <property type="entry name" value="P-loop_NTPase"/>
</dbReference>
<evidence type="ECO:0000313" key="3">
    <source>
        <dbReference type="EMBL" id="ASM75786.1"/>
    </source>
</evidence>
<dbReference type="OrthoDB" id="9783370at2"/>
<evidence type="ECO:0000313" key="7">
    <source>
        <dbReference type="EMBL" id="ASM77291.1"/>
    </source>
</evidence>
<dbReference type="EMBL" id="CP022423">
    <property type="protein sequence ID" value="ASM75910.1"/>
    <property type="molecule type" value="Genomic_DNA"/>
</dbReference>
<dbReference type="EMBL" id="CP022423">
    <property type="protein sequence ID" value="ASM77291.1"/>
    <property type="molecule type" value="Genomic_DNA"/>
</dbReference>
<feature type="compositionally biased region" description="Polar residues" evidence="1">
    <location>
        <begin position="81"/>
        <end position="91"/>
    </location>
</feature>
<dbReference type="SUPFAM" id="SSF52540">
    <property type="entry name" value="P-loop containing nucleoside triphosphate hydrolases"/>
    <property type="match status" value="1"/>
</dbReference>
<dbReference type="KEGG" id="vff:VITFI_CDS0007"/>
<dbReference type="KEGG" id="vff:VITFI_CDS0131"/>
<dbReference type="EMBL" id="CP022423">
    <property type="protein sequence ID" value="ASM76860.1"/>
    <property type="molecule type" value="Genomic_DNA"/>
</dbReference>
<reference evidence="3 8" key="1">
    <citation type="submission" date="2017-07" db="EMBL/GenBank/DDBJ databases">
        <title>Complete Genome Sequence of the cosmetic ferment Vitreoscilla filiformis (ATCC15551).</title>
        <authorList>
            <person name="Contreras S."/>
            <person name="Sagory-Zalkind P."/>
            <person name="Blanquart H."/>
            <person name="Iltis A."/>
            <person name="Morand S.C."/>
        </authorList>
    </citation>
    <scope>NUCLEOTIDE SEQUENCE [LARGE SCALE GENOMIC DNA]</scope>
    <source>
        <strain evidence="3 8">ATCC 15551</strain>
    </source>
</reference>
<dbReference type="Proteomes" id="UP000199729">
    <property type="component" value="Chromosome"/>
</dbReference>
<protein>
    <recommendedName>
        <fullName evidence="2">AAA+ ATPase domain-containing protein</fullName>
    </recommendedName>
</protein>
<evidence type="ECO:0000259" key="2">
    <source>
        <dbReference type="SMART" id="SM00382"/>
    </source>
</evidence>
<dbReference type="AlphaFoldDB" id="A0A221K9V8"/>
<accession>A0A221K9V8</accession>
<dbReference type="EMBL" id="CP022423">
    <property type="protein sequence ID" value="ASM75786.1"/>
    <property type="molecule type" value="Genomic_DNA"/>
</dbReference>
<dbReference type="PANTHER" id="PTHR35894:SF1">
    <property type="entry name" value="PHOSPHORIBULOKINASE _ URIDINE KINASE FAMILY"/>
    <property type="match status" value="1"/>
</dbReference>
<evidence type="ECO:0000313" key="4">
    <source>
        <dbReference type="EMBL" id="ASM75910.1"/>
    </source>
</evidence>
<dbReference type="Gene3D" id="1.10.8.60">
    <property type="match status" value="1"/>
</dbReference>
<dbReference type="PANTHER" id="PTHR35894">
    <property type="entry name" value="GENERAL SECRETION PATHWAY PROTEIN A-RELATED"/>
    <property type="match status" value="1"/>
</dbReference>
<dbReference type="Gene3D" id="3.40.50.300">
    <property type="entry name" value="P-loop containing nucleotide triphosphate hydrolases"/>
    <property type="match status" value="1"/>
</dbReference>
<proteinExistence type="predicted"/>
<dbReference type="Pfam" id="PF13401">
    <property type="entry name" value="AAA_22"/>
    <property type="match status" value="1"/>
</dbReference>
<name>A0A221K9V8_VITFI</name>
<organism evidence="3 8">
    <name type="scientific">Vitreoscilla filiformis</name>
    <dbReference type="NCBI Taxonomy" id="63"/>
    <lineage>
        <taxon>Bacteria</taxon>
        <taxon>Pseudomonadati</taxon>
        <taxon>Pseudomonadota</taxon>
        <taxon>Betaproteobacteria</taxon>
        <taxon>Neisseriales</taxon>
        <taxon>Neisseriaceae</taxon>
        <taxon>Vitreoscilla</taxon>
    </lineage>
</organism>
<evidence type="ECO:0000256" key="1">
    <source>
        <dbReference type="SAM" id="MobiDB-lite"/>
    </source>
</evidence>
<sequence>MTPNTHPLRLHTVLTASRLSLRQVAEPAGISPAGLSQLALHGQWPKRRDQAELRQAVTRSLADLGVPTEQLDHLFEPLPDATQTAPSTTDKPSLLPPLRRAHRAGTHPNTRTTPNQEDTMLIAKQSLTTDARKHFKLFTGPFDDEVTQDAHLFANAEIRFVREMVWQAALNARMLALVGESGSGKTTILGDLKERIQRENKLLKIIAPSVVGMADKDTKGKPLKSSDILAAIVLDLDPKATVAQTSEARTRQVLKLLEEHRKAGWAHVLVLEEAHDSPSTTLNQFKRLHERMRVGRAPLLGILMVGHQELADKLQKNDVREVLQRTEIVELRPLGVKSGDLAAYMAHRVKAYCGRELGELFELDAIAALATRLQGDIYPLAINNLSNRALNQAAELGAPVVTADVVRMA</sequence>
<evidence type="ECO:0000313" key="5">
    <source>
        <dbReference type="EMBL" id="ASM76416.1"/>
    </source>
</evidence>
<dbReference type="InterPro" id="IPR052026">
    <property type="entry name" value="ExeA_AAA_ATPase_DNA-bind"/>
</dbReference>
<dbReference type="KEGG" id="vff:VITFI_CDS1082"/>
<feature type="region of interest" description="Disordered" evidence="1">
    <location>
        <begin position="79"/>
        <end position="115"/>
    </location>
</feature>
<dbReference type="KEGG" id="vff:VITFI_CDS1513"/>
<gene>
    <name evidence="3" type="ORF">VITFI_CDS0007</name>
    <name evidence="4" type="ORF">VITFI_CDS0131</name>
    <name evidence="5" type="ORF">VITFI_CDS0637</name>
    <name evidence="6" type="ORF">VITFI_CDS1082</name>
    <name evidence="7" type="ORF">VITFI_CDS1513</name>
</gene>
<dbReference type="GO" id="GO:0016887">
    <property type="term" value="F:ATP hydrolysis activity"/>
    <property type="evidence" value="ECO:0007669"/>
    <property type="project" value="InterPro"/>
</dbReference>
<dbReference type="SMART" id="SM00382">
    <property type="entry name" value="AAA"/>
    <property type="match status" value="1"/>
</dbReference>
<evidence type="ECO:0000313" key="6">
    <source>
        <dbReference type="EMBL" id="ASM76860.1"/>
    </source>
</evidence>
<dbReference type="RefSeq" id="WP_089415254.1">
    <property type="nucleotide sequence ID" value="NZ_CP022423.1"/>
</dbReference>
<dbReference type="EMBL" id="CP022423">
    <property type="protein sequence ID" value="ASM76416.1"/>
    <property type="molecule type" value="Genomic_DNA"/>
</dbReference>
<keyword evidence="8" id="KW-1185">Reference proteome</keyword>
<feature type="domain" description="AAA+ ATPase" evidence="2">
    <location>
        <begin position="171"/>
        <end position="334"/>
    </location>
</feature>
<dbReference type="KEGG" id="vff:VITFI_CDS0637"/>
<evidence type="ECO:0000313" key="8">
    <source>
        <dbReference type="Proteomes" id="UP000199729"/>
    </source>
</evidence>
<dbReference type="InterPro" id="IPR049945">
    <property type="entry name" value="AAA_22"/>
</dbReference>
<dbReference type="InterPro" id="IPR003593">
    <property type="entry name" value="AAA+_ATPase"/>
</dbReference>